<evidence type="ECO:0008006" key="3">
    <source>
        <dbReference type="Google" id="ProtNLM"/>
    </source>
</evidence>
<accession>A0A2I2KN12</accession>
<protein>
    <recommendedName>
        <fullName evidence="3">Helix-turn-helix domain-containing protein</fullName>
    </recommendedName>
</protein>
<dbReference type="RefSeq" id="WP_207770218.1">
    <property type="nucleotide sequence ID" value="NZ_FZMO01000079.1"/>
</dbReference>
<gene>
    <name evidence="1" type="ORF">FRACA_170013</name>
</gene>
<name>A0A2I2KN12_9ACTN</name>
<dbReference type="Proteomes" id="UP000234331">
    <property type="component" value="Unassembled WGS sequence"/>
</dbReference>
<keyword evidence="2" id="KW-1185">Reference proteome</keyword>
<sequence>MPEVLIGDLAKAPTTVPLWPTAATALGIGRTAALGLAREDRFPVTVIRAGKRWRVPTAALRRILEIDAVLDGTDAA</sequence>
<evidence type="ECO:0000313" key="2">
    <source>
        <dbReference type="Proteomes" id="UP000234331"/>
    </source>
</evidence>
<reference evidence="1 2" key="1">
    <citation type="submission" date="2017-06" db="EMBL/GenBank/DDBJ databases">
        <authorList>
            <person name="Kim H.J."/>
            <person name="Triplett B.A."/>
        </authorList>
    </citation>
    <scope>NUCLEOTIDE SEQUENCE [LARGE SCALE GENOMIC DNA]</scope>
    <source>
        <strain evidence="1">FRACA_ARgP5</strain>
    </source>
</reference>
<organism evidence="1 2">
    <name type="scientific">Frankia canadensis</name>
    <dbReference type="NCBI Taxonomy" id="1836972"/>
    <lineage>
        <taxon>Bacteria</taxon>
        <taxon>Bacillati</taxon>
        <taxon>Actinomycetota</taxon>
        <taxon>Actinomycetes</taxon>
        <taxon>Frankiales</taxon>
        <taxon>Frankiaceae</taxon>
        <taxon>Frankia</taxon>
    </lineage>
</organism>
<dbReference type="AlphaFoldDB" id="A0A2I2KN12"/>
<dbReference type="EMBL" id="FZMO01000079">
    <property type="protein sequence ID" value="SNQ47053.1"/>
    <property type="molecule type" value="Genomic_DNA"/>
</dbReference>
<proteinExistence type="predicted"/>
<evidence type="ECO:0000313" key="1">
    <source>
        <dbReference type="EMBL" id="SNQ47053.1"/>
    </source>
</evidence>